<dbReference type="GO" id="GO:0015937">
    <property type="term" value="P:coenzyme A biosynthetic process"/>
    <property type="evidence" value="ECO:0007669"/>
    <property type="project" value="UniProtKB-UniRule"/>
</dbReference>
<reference evidence="10 11" key="1">
    <citation type="journal article" date="2016" name="PLoS ONE">
        <title>Complete Genome Sequence and Comparative Genomics of a Novel Myxobacterium Myxococcus hansupus.</title>
        <authorList>
            <person name="Sharma G."/>
            <person name="Narwani T."/>
            <person name="Subramanian S."/>
        </authorList>
    </citation>
    <scope>NUCLEOTIDE SEQUENCE [LARGE SCALE GENOMIC DNA]</scope>
    <source>
        <strain evidence="11">mixupus</strain>
    </source>
</reference>
<keyword evidence="11" id="KW-1185">Reference proteome</keyword>
<gene>
    <name evidence="8" type="primary">coaE</name>
    <name evidence="10" type="ORF">A176_003988</name>
</gene>
<dbReference type="HAMAP" id="MF_00376">
    <property type="entry name" value="Dephospho_CoA_kinase"/>
    <property type="match status" value="1"/>
</dbReference>
<dbReference type="PROSITE" id="PS51219">
    <property type="entry name" value="DPCK"/>
    <property type="match status" value="1"/>
</dbReference>
<evidence type="ECO:0000256" key="5">
    <source>
        <dbReference type="ARBA" id="ARBA00022777"/>
    </source>
</evidence>
<dbReference type="AlphaFoldDB" id="A0A0H4WUF5"/>
<evidence type="ECO:0000256" key="8">
    <source>
        <dbReference type="HAMAP-Rule" id="MF_00376"/>
    </source>
</evidence>
<dbReference type="InterPro" id="IPR001977">
    <property type="entry name" value="Depp_CoAkinase"/>
</dbReference>
<dbReference type="STRING" id="1297742.A176_003988"/>
<keyword evidence="4 8" id="KW-0547">Nucleotide-binding</keyword>
<dbReference type="GO" id="GO:0005524">
    <property type="term" value="F:ATP binding"/>
    <property type="evidence" value="ECO:0007669"/>
    <property type="project" value="UniProtKB-UniRule"/>
</dbReference>
<dbReference type="RefSeq" id="WP_002639771.1">
    <property type="nucleotide sequence ID" value="NZ_CP012109.1"/>
</dbReference>
<dbReference type="Proteomes" id="UP000009026">
    <property type="component" value="Chromosome"/>
</dbReference>
<evidence type="ECO:0000313" key="10">
    <source>
        <dbReference type="EMBL" id="AKQ67076.1"/>
    </source>
</evidence>
<proteinExistence type="inferred from homology"/>
<comment type="subcellular location">
    <subcellularLocation>
        <location evidence="8">Cytoplasm</location>
    </subcellularLocation>
</comment>
<accession>A0A0H4WUF5</accession>
<dbReference type="NCBIfam" id="TIGR00152">
    <property type="entry name" value="dephospho-CoA kinase"/>
    <property type="match status" value="1"/>
</dbReference>
<evidence type="ECO:0000313" key="11">
    <source>
        <dbReference type="Proteomes" id="UP000009026"/>
    </source>
</evidence>
<evidence type="ECO:0000256" key="6">
    <source>
        <dbReference type="ARBA" id="ARBA00022840"/>
    </source>
</evidence>
<dbReference type="PANTHER" id="PTHR10695">
    <property type="entry name" value="DEPHOSPHO-COA KINASE-RELATED"/>
    <property type="match status" value="1"/>
</dbReference>
<comment type="pathway">
    <text evidence="8">Cofactor biosynthesis; coenzyme A biosynthesis; CoA from (R)-pantothenate: step 5/5.</text>
</comment>
<dbReference type="PANTHER" id="PTHR10695:SF46">
    <property type="entry name" value="BIFUNCTIONAL COENZYME A SYNTHASE-RELATED"/>
    <property type="match status" value="1"/>
</dbReference>
<dbReference type="Pfam" id="PF01121">
    <property type="entry name" value="CoaE"/>
    <property type="match status" value="1"/>
</dbReference>
<comment type="catalytic activity">
    <reaction evidence="8">
        <text>3'-dephospho-CoA + ATP = ADP + CoA + H(+)</text>
        <dbReference type="Rhea" id="RHEA:18245"/>
        <dbReference type="ChEBI" id="CHEBI:15378"/>
        <dbReference type="ChEBI" id="CHEBI:30616"/>
        <dbReference type="ChEBI" id="CHEBI:57287"/>
        <dbReference type="ChEBI" id="CHEBI:57328"/>
        <dbReference type="ChEBI" id="CHEBI:456216"/>
        <dbReference type="EC" id="2.7.1.24"/>
    </reaction>
</comment>
<evidence type="ECO:0000256" key="4">
    <source>
        <dbReference type="ARBA" id="ARBA00022741"/>
    </source>
</evidence>
<keyword evidence="2 8" id="KW-0963">Cytoplasm</keyword>
<sequence length="198" mass="21133">MHVFGLTGGIASGKSTVTRVLRELGAVVLDADVIAREVVEPGTPGLAAVAARFPGVVGADGRLDRAKLGARVFADPAERAALNDITHPLVRQAFMDKLQALEAQGVAHVVYDVPLLIESGMHAWMEGVAVVWVPREVQKARLMSRDGLDDAAAESRLAAQLPLDDKRAHATWVIDNSGGQDATRAQVETMWRAMLARG</sequence>
<evidence type="ECO:0000256" key="1">
    <source>
        <dbReference type="ARBA" id="ARBA00009018"/>
    </source>
</evidence>
<dbReference type="FunFam" id="3.40.50.300:FF:000991">
    <property type="entry name" value="Dephospho-CoA kinase"/>
    <property type="match status" value="1"/>
</dbReference>
<keyword evidence="6 8" id="KW-0067">ATP-binding</keyword>
<dbReference type="GO" id="GO:0005737">
    <property type="term" value="C:cytoplasm"/>
    <property type="evidence" value="ECO:0007669"/>
    <property type="project" value="UniProtKB-SubCell"/>
</dbReference>
<evidence type="ECO:0000256" key="7">
    <source>
        <dbReference type="ARBA" id="ARBA00022993"/>
    </source>
</evidence>
<dbReference type="eggNOG" id="COG0237">
    <property type="taxonomic scope" value="Bacteria"/>
</dbReference>
<evidence type="ECO:0000256" key="9">
    <source>
        <dbReference type="NCBIfam" id="TIGR00152"/>
    </source>
</evidence>
<dbReference type="GO" id="GO:0004140">
    <property type="term" value="F:dephospho-CoA kinase activity"/>
    <property type="evidence" value="ECO:0007669"/>
    <property type="project" value="UniProtKB-UniRule"/>
</dbReference>
<evidence type="ECO:0000256" key="3">
    <source>
        <dbReference type="ARBA" id="ARBA00022679"/>
    </source>
</evidence>
<name>A0A0H4WUF5_9BACT</name>
<keyword evidence="7 8" id="KW-0173">Coenzyme A biosynthesis</keyword>
<dbReference type="Gene3D" id="3.40.50.300">
    <property type="entry name" value="P-loop containing nucleotide triphosphate hydrolases"/>
    <property type="match status" value="1"/>
</dbReference>
<feature type="binding site" evidence="8">
    <location>
        <begin position="11"/>
        <end position="16"/>
    </location>
    <ligand>
        <name>ATP</name>
        <dbReference type="ChEBI" id="CHEBI:30616"/>
    </ligand>
</feature>
<keyword evidence="3 8" id="KW-0808">Transferase</keyword>
<dbReference type="EC" id="2.7.1.24" evidence="8 9"/>
<dbReference type="UniPathway" id="UPA00241">
    <property type="reaction ID" value="UER00356"/>
</dbReference>
<dbReference type="SUPFAM" id="SSF52540">
    <property type="entry name" value="P-loop containing nucleoside triphosphate hydrolases"/>
    <property type="match status" value="1"/>
</dbReference>
<organism evidence="10 11">
    <name type="scientific">Pseudomyxococcus hansupus</name>
    <dbReference type="NCBI Taxonomy" id="1297742"/>
    <lineage>
        <taxon>Bacteria</taxon>
        <taxon>Pseudomonadati</taxon>
        <taxon>Myxococcota</taxon>
        <taxon>Myxococcia</taxon>
        <taxon>Myxococcales</taxon>
        <taxon>Cystobacterineae</taxon>
        <taxon>Myxococcaceae</taxon>
        <taxon>Pseudomyxococcus</taxon>
    </lineage>
</organism>
<comment type="function">
    <text evidence="8">Catalyzes the phosphorylation of the 3'-hydroxyl group of dephosphocoenzyme A to form coenzyme A.</text>
</comment>
<dbReference type="InterPro" id="IPR027417">
    <property type="entry name" value="P-loop_NTPase"/>
</dbReference>
<dbReference type="OrthoDB" id="9812943at2"/>
<comment type="similarity">
    <text evidence="1 8">Belongs to the CoaE family.</text>
</comment>
<dbReference type="KEGG" id="mym:A176_003988"/>
<dbReference type="CDD" id="cd02022">
    <property type="entry name" value="DPCK"/>
    <property type="match status" value="1"/>
</dbReference>
<dbReference type="PATRIC" id="fig|1297742.4.peg.4030"/>
<evidence type="ECO:0000256" key="2">
    <source>
        <dbReference type="ARBA" id="ARBA00022490"/>
    </source>
</evidence>
<protein>
    <recommendedName>
        <fullName evidence="8 9">Dephospho-CoA kinase</fullName>
        <ecNumber evidence="8 9">2.7.1.24</ecNumber>
    </recommendedName>
    <alternativeName>
        <fullName evidence="8">Dephosphocoenzyme A kinase</fullName>
    </alternativeName>
</protein>
<keyword evidence="5 8" id="KW-0418">Kinase</keyword>
<dbReference type="EMBL" id="CP012109">
    <property type="protein sequence ID" value="AKQ67076.1"/>
    <property type="molecule type" value="Genomic_DNA"/>
</dbReference>